<dbReference type="VEuPathDB" id="VectorBase:AALF020798"/>
<dbReference type="SUPFAM" id="SSF52047">
    <property type="entry name" value="RNI-like"/>
    <property type="match status" value="1"/>
</dbReference>
<dbReference type="Gene3D" id="1.20.1280.50">
    <property type="match status" value="1"/>
</dbReference>
<organism evidence="2">
    <name type="scientific">Aedes albopictus</name>
    <name type="common">Asian tiger mosquito</name>
    <name type="synonym">Stegomyia albopicta</name>
    <dbReference type="NCBI Taxonomy" id="7160"/>
    <lineage>
        <taxon>Eukaryota</taxon>
        <taxon>Metazoa</taxon>
        <taxon>Ecdysozoa</taxon>
        <taxon>Arthropoda</taxon>
        <taxon>Hexapoda</taxon>
        <taxon>Insecta</taxon>
        <taxon>Pterygota</taxon>
        <taxon>Neoptera</taxon>
        <taxon>Endopterygota</taxon>
        <taxon>Diptera</taxon>
        <taxon>Nematocera</taxon>
        <taxon>Culicoidea</taxon>
        <taxon>Culicidae</taxon>
        <taxon>Culicinae</taxon>
        <taxon>Aedini</taxon>
        <taxon>Aedes</taxon>
        <taxon>Stegomyia</taxon>
    </lineage>
</organism>
<feature type="domain" description="F-box" evidence="1">
    <location>
        <begin position="1"/>
        <end position="46"/>
    </location>
</feature>
<dbReference type="VEuPathDB" id="VectorBase:AALC636_014513"/>
<accession>A0A023ETW2</accession>
<evidence type="ECO:0000259" key="1">
    <source>
        <dbReference type="PROSITE" id="PS50181"/>
    </source>
</evidence>
<dbReference type="SUPFAM" id="SSF81383">
    <property type="entry name" value="F-box domain"/>
    <property type="match status" value="1"/>
</dbReference>
<name>A0A023ETW2_AEDAL</name>
<evidence type="ECO:0000313" key="2">
    <source>
        <dbReference type="EMBL" id="JAC12810.1"/>
    </source>
</evidence>
<reference evidence="2" key="1">
    <citation type="journal article" date="2014" name="PLoS Negl. Trop. Dis.">
        <title>Identification and characterization of seminal fluid proteins in the Asian tiger mosquito, Aedes albopictus.</title>
        <authorList>
            <person name="Boes K.E."/>
            <person name="Ribeiro J.M."/>
            <person name="Wong A."/>
            <person name="Harrington L.C."/>
            <person name="Wolfner M.F."/>
            <person name="Sirot L.K."/>
        </authorList>
    </citation>
    <scope>NUCLEOTIDE SEQUENCE</scope>
    <source>
        <tissue evidence="2">Reproductive organs</tissue>
    </source>
</reference>
<dbReference type="EMBL" id="GAPW01000788">
    <property type="protein sequence ID" value="JAC12810.1"/>
    <property type="molecule type" value="mRNA"/>
</dbReference>
<dbReference type="VEuPathDB" id="VectorBase:AALFPA_053140"/>
<dbReference type="InterPro" id="IPR036047">
    <property type="entry name" value="F-box-like_dom_sf"/>
</dbReference>
<dbReference type="Gene3D" id="3.80.10.10">
    <property type="entry name" value="Ribonuclease Inhibitor"/>
    <property type="match status" value="1"/>
</dbReference>
<dbReference type="Pfam" id="PF12937">
    <property type="entry name" value="F-box-like"/>
    <property type="match status" value="1"/>
</dbReference>
<dbReference type="InterPro" id="IPR032675">
    <property type="entry name" value="LRR_dom_sf"/>
</dbReference>
<dbReference type="SMART" id="SM00256">
    <property type="entry name" value="FBOX"/>
    <property type="match status" value="1"/>
</dbReference>
<proteinExistence type="evidence at transcript level"/>
<dbReference type="InterPro" id="IPR001810">
    <property type="entry name" value="F-box_dom"/>
</dbReference>
<keyword evidence="2" id="KW-0675">Receptor</keyword>
<sequence>MSWDSLPFELYERIFRNLDFWDRKPLSLVCRRWNQAVFSRPLCRNLCIEVSRGDWGPSGDKEQVVVVDEGVVEASERDYRVAYVKWCKDSSPEVLTSINRMLRELDEKCLLEGLIIDAPLGQMLSDFFRTHGELLARIRKLQVSTDTMDSRLIADRCVLKMDQLETLFWRELVSSDYLQNKRPLFVIEAPKLHSAVVRFGDSDSDRGVAWHNGFMELSQTSSLKALKMHLHPRMWNRFFEQKLDAMEHLTISHKAQDLQTRDWDCMFSNMPNLKSIQMWEADDAMLEAIHRHCLQLRVLLLDNVDLTRGFLSVDRVFPRLEHLRLETAKIQSNRTLYLPILKHLEWFNIKNQNDHILNVAAPMLQTLRQSRNGDSDFNLTTKSPLEKLQLDVYASDIPGHFFQPFPTMRELSIRVSSARPDLDRMVQHFRNINELVLIAYNAPLQCDQMLNEMFKHCNNVTAITLCGFNPNLELSFPVFAQIFRNRNLKSLKMFGLTITGNSCPVQLPPELETFELRHVKVMDVAFGAYVFPPDQPHRVVCIKSDDCCSYSSKDCD</sequence>
<dbReference type="PROSITE" id="PS50181">
    <property type="entry name" value="FBOX"/>
    <property type="match status" value="1"/>
</dbReference>
<protein>
    <submittedName>
        <fullName evidence="2">Putative a receptor for ubiquitination targets</fullName>
    </submittedName>
</protein>
<dbReference type="AlphaFoldDB" id="A0A023ETW2"/>